<dbReference type="GeneID" id="38141031"/>
<feature type="transmembrane region" description="Helical" evidence="1">
    <location>
        <begin position="304"/>
        <end position="325"/>
    </location>
</feature>
<dbReference type="AlphaFoldDB" id="A0A3F3PI89"/>
<dbReference type="PANTHER" id="PTHR35043">
    <property type="entry name" value="TRANSCRIPTION FACTOR DOMAIN-CONTAINING PROTEIN"/>
    <property type="match status" value="1"/>
</dbReference>
<sequence>MHPNVVPVQRTSARIYYKLALMIGAALTPEVIFCMAVSQWLEAKRVLRAWRAAWDDDEKFQDFQDVLGMPGAFFVTMGGFVVDSNKFKSEPCDQGKNLGDKEARYRTETDELITTIGSPGFILLLERGIIRRLVESGQLTKSHFDHNVIEDKGKANNIAKAIVVCQAMWLLVQLIGRKSAGLPVTLLEAHVAIQILYSVTTYLFWWSKPLNVAVPIPIPLDADAGEMGGHDLESPSISLFRGQSFITERRSNGTFVHMSFRAAYDSVVMLQPIVEFVQAFTAIVNGGLHATLWNSHFPTSIERLLWRLSAVGMGLFPLLIYLFIYDKGFERFFVRYLYEVRFDNAPLVRQLVNIIYGFWKMYKDGSMDIPLEELDIPGKLTAKESVSSGAVTTLPIESSKSDM</sequence>
<keyword evidence="1" id="KW-0812">Transmembrane</keyword>
<name>A0A3F3PI89_9EURO</name>
<dbReference type="PANTHER" id="PTHR35043:SF7">
    <property type="entry name" value="TRANSCRIPTION FACTOR DOMAIN-CONTAINING PROTEIN"/>
    <property type="match status" value="1"/>
</dbReference>
<keyword evidence="3" id="KW-1185">Reference proteome</keyword>
<evidence type="ECO:0000313" key="3">
    <source>
        <dbReference type="Proteomes" id="UP000253729"/>
    </source>
</evidence>
<dbReference type="Proteomes" id="UP000253729">
    <property type="component" value="Unassembled WGS sequence"/>
</dbReference>
<gene>
    <name evidence="2" type="ORF">BDQ94DRAFT_176345</name>
</gene>
<organism evidence="2 3">
    <name type="scientific">Aspergillus welwitschiae</name>
    <dbReference type="NCBI Taxonomy" id="1341132"/>
    <lineage>
        <taxon>Eukaryota</taxon>
        <taxon>Fungi</taxon>
        <taxon>Dikarya</taxon>
        <taxon>Ascomycota</taxon>
        <taxon>Pezizomycotina</taxon>
        <taxon>Eurotiomycetes</taxon>
        <taxon>Eurotiomycetidae</taxon>
        <taxon>Eurotiales</taxon>
        <taxon>Aspergillaceae</taxon>
        <taxon>Aspergillus</taxon>
        <taxon>Aspergillus subgen. Circumdati</taxon>
    </lineage>
</organism>
<dbReference type="RefSeq" id="XP_026619525.1">
    <property type="nucleotide sequence ID" value="XM_026772675.1"/>
</dbReference>
<feature type="transmembrane region" description="Helical" evidence="1">
    <location>
        <begin position="15"/>
        <end position="41"/>
    </location>
</feature>
<dbReference type="EMBL" id="KZ852140">
    <property type="protein sequence ID" value="RDH26503.1"/>
    <property type="molecule type" value="Genomic_DNA"/>
</dbReference>
<protein>
    <submittedName>
        <fullName evidence="2">Uncharacterized protein</fullName>
    </submittedName>
</protein>
<feature type="transmembrane region" description="Helical" evidence="1">
    <location>
        <begin position="267"/>
        <end position="284"/>
    </location>
</feature>
<evidence type="ECO:0000256" key="1">
    <source>
        <dbReference type="SAM" id="Phobius"/>
    </source>
</evidence>
<reference evidence="2 3" key="1">
    <citation type="submission" date="2018-07" db="EMBL/GenBank/DDBJ databases">
        <title>The genomes of Aspergillus section Nigri reveals drivers in fungal speciation.</title>
        <authorList>
            <consortium name="DOE Joint Genome Institute"/>
            <person name="Vesth T.C."/>
            <person name="Nybo J."/>
            <person name="Theobald S."/>
            <person name="Brandl J."/>
            <person name="Frisvad J.C."/>
            <person name="Nielsen K.F."/>
            <person name="Lyhne E.K."/>
            <person name="Kogle M.E."/>
            <person name="Kuo A."/>
            <person name="Riley R."/>
            <person name="Clum A."/>
            <person name="Nolan M."/>
            <person name="Lipzen A."/>
            <person name="Salamov A."/>
            <person name="Henrissat B."/>
            <person name="Wiebenga A."/>
            <person name="De vries R.P."/>
            <person name="Grigoriev I.V."/>
            <person name="Mortensen U.H."/>
            <person name="Andersen M.R."/>
            <person name="Baker S.E."/>
        </authorList>
    </citation>
    <scope>NUCLEOTIDE SEQUENCE [LARGE SCALE GENOMIC DNA]</scope>
    <source>
        <strain evidence="2 3">CBS 139.54b</strain>
    </source>
</reference>
<dbReference type="STRING" id="1341132.A0A3F3PI89"/>
<evidence type="ECO:0000313" key="2">
    <source>
        <dbReference type="EMBL" id="RDH26503.1"/>
    </source>
</evidence>
<keyword evidence="1" id="KW-0472">Membrane</keyword>
<proteinExistence type="predicted"/>
<accession>A0A3F3PI89</accession>
<keyword evidence="1" id="KW-1133">Transmembrane helix</keyword>